<evidence type="ECO:0000256" key="1">
    <source>
        <dbReference type="SAM" id="SignalP"/>
    </source>
</evidence>
<feature type="chain" id="PRO_5022902076" description="Autotransporter-associated beta strand repeat protein" evidence="1">
    <location>
        <begin position="22"/>
        <end position="1058"/>
    </location>
</feature>
<evidence type="ECO:0000313" key="3">
    <source>
        <dbReference type="Proteomes" id="UP000318478"/>
    </source>
</evidence>
<proteinExistence type="predicted"/>
<organism evidence="2 3">
    <name type="scientific">Posidoniimonas polymericola</name>
    <dbReference type="NCBI Taxonomy" id="2528002"/>
    <lineage>
        <taxon>Bacteria</taxon>
        <taxon>Pseudomonadati</taxon>
        <taxon>Planctomycetota</taxon>
        <taxon>Planctomycetia</taxon>
        <taxon>Pirellulales</taxon>
        <taxon>Lacipirellulaceae</taxon>
        <taxon>Posidoniimonas</taxon>
    </lineage>
</organism>
<reference evidence="2 3" key="1">
    <citation type="submission" date="2019-02" db="EMBL/GenBank/DDBJ databases">
        <title>Deep-cultivation of Planctomycetes and their phenomic and genomic characterization uncovers novel biology.</title>
        <authorList>
            <person name="Wiegand S."/>
            <person name="Jogler M."/>
            <person name="Boedeker C."/>
            <person name="Pinto D."/>
            <person name="Vollmers J."/>
            <person name="Rivas-Marin E."/>
            <person name="Kohn T."/>
            <person name="Peeters S.H."/>
            <person name="Heuer A."/>
            <person name="Rast P."/>
            <person name="Oberbeckmann S."/>
            <person name="Bunk B."/>
            <person name="Jeske O."/>
            <person name="Meyerdierks A."/>
            <person name="Storesund J.E."/>
            <person name="Kallscheuer N."/>
            <person name="Luecker S."/>
            <person name="Lage O.M."/>
            <person name="Pohl T."/>
            <person name="Merkel B.J."/>
            <person name="Hornburger P."/>
            <person name="Mueller R.-W."/>
            <person name="Bruemmer F."/>
            <person name="Labrenz M."/>
            <person name="Spormann A.M."/>
            <person name="Op Den Camp H."/>
            <person name="Overmann J."/>
            <person name="Amann R."/>
            <person name="Jetten M.S.M."/>
            <person name="Mascher T."/>
            <person name="Medema M.H."/>
            <person name="Devos D.P."/>
            <person name="Kaster A.-K."/>
            <person name="Ovreas L."/>
            <person name="Rohde M."/>
            <person name="Galperin M.Y."/>
            <person name="Jogler C."/>
        </authorList>
    </citation>
    <scope>NUCLEOTIDE SEQUENCE [LARGE SCALE GENOMIC DNA]</scope>
    <source>
        <strain evidence="2 3">Pla123a</strain>
    </source>
</reference>
<sequence precursor="true">MRSVTAFCRAACVLAATAAGAAFGSENFWIGGVSNDWLEPANWSLGAVPEAMTDVTQIDRSPAVDSSVALNQSATVTVADLTIDAGDALTLAGGANLYHNGLFALDGALRLEDARRVGPMGPIVIGETGRLTLVQLNSGALPSLGSALGGRSPLLYNLGVIEGSGSIDTKRNLLNEGTIVANDPNYQLKLQTAIGASAPSSLLMTSTGLMRAENGATLLVDEGGGMSQLLNYVGGDAGRIEAGPNSLVDLRVTVVGGVLAADPAGEIRANAIQDVRVEGRLQLYGPFAGQIENTGQIIHGEASQLTSDATLTGGGELLLGDPAVGGGQDFLRINPSSVGFTRITNEDNTVIGRGTIDVYGGQFINRGVVDAGHGPDAATPGGLLRIAFNNLSGVPVVNSGVLSASGAGGLLRIEGNSFEGAELQNFEGSAAGVIEATGGGQVSLGYGTTIHGGVLRTDAQYESNEPPSGPVSELQFGFSSQPAILDSVRIEGHVGGQAGAVALRGRIENTGVLETQLLVVSGGLELAGGGMVVLAGSGRFEAEQGGTPADVVVTNRDNTLRLLSNSPSGSYQIILDNHGVVESVAGDGTSYAPGKEIRNHGLLVARAGSTLVLPSVEVLLGATAAGVHAEAGAVVSAYALRGGRLTTDASPDEEIADGMIVIDGALGDPNGSLRDIVNAGRLQIQQGNLGGNIVNNALIELTGSGSLAGQPTTLSGEGELRLVNRVLTGPRSGPVGLLTNAAGHRITGSGGMNAYRYDIVNNGAIIADAADGLTINLGTNSYLLQNGLLSGSGEGHFLVVSQNQSFTNRGVIEAASSGNNISSPWLINASGATIQVAGDLTANFLNNHTGSAITGHGELLLNDQTPSITSLNNAGLIAPDAGPEDLFVRGGFQQSATGELRIAVDGLTPNLHSVLRVSQLSSLGGTLGFDFADAIAPSYGDEIAFLMGPTEGVFDAVTGLPELGDGLVWAIDYQPYQVAAVAALPGDFNLDGLVDAADYATWRDNPRGQYNAADYDSWANHFGLTAPAATPANAPEPAALLLLAATGTWLLSRRRSLA</sequence>
<dbReference type="Proteomes" id="UP000318478">
    <property type="component" value="Unassembled WGS sequence"/>
</dbReference>
<evidence type="ECO:0000313" key="2">
    <source>
        <dbReference type="EMBL" id="TWT85741.1"/>
    </source>
</evidence>
<dbReference type="OrthoDB" id="259301at2"/>
<evidence type="ECO:0008006" key="4">
    <source>
        <dbReference type="Google" id="ProtNLM"/>
    </source>
</evidence>
<gene>
    <name evidence="2" type="ORF">Pla123a_05480</name>
</gene>
<feature type="signal peptide" evidence="1">
    <location>
        <begin position="1"/>
        <end position="21"/>
    </location>
</feature>
<name>A0A5C5ZFW1_9BACT</name>
<keyword evidence="1" id="KW-0732">Signal</keyword>
<accession>A0A5C5ZFW1</accession>
<dbReference type="RefSeq" id="WP_146583981.1">
    <property type="nucleotide sequence ID" value="NZ_SJPO01000001.1"/>
</dbReference>
<dbReference type="EMBL" id="SJPO01000001">
    <property type="protein sequence ID" value="TWT85741.1"/>
    <property type="molecule type" value="Genomic_DNA"/>
</dbReference>
<keyword evidence="3" id="KW-1185">Reference proteome</keyword>
<comment type="caution">
    <text evidence="2">The sequence shown here is derived from an EMBL/GenBank/DDBJ whole genome shotgun (WGS) entry which is preliminary data.</text>
</comment>
<protein>
    <recommendedName>
        <fullName evidence="4">Autotransporter-associated beta strand repeat protein</fullName>
    </recommendedName>
</protein>
<dbReference type="AlphaFoldDB" id="A0A5C5ZFW1"/>